<evidence type="ECO:0000256" key="1">
    <source>
        <dbReference type="SAM" id="MobiDB-lite"/>
    </source>
</evidence>
<protein>
    <submittedName>
        <fullName evidence="2">Uncharacterized protein</fullName>
    </submittedName>
</protein>
<evidence type="ECO:0000313" key="2">
    <source>
        <dbReference type="EMBL" id="KAK8565619.1"/>
    </source>
</evidence>
<organism evidence="2 3">
    <name type="scientific">Hibiscus sabdariffa</name>
    <name type="common">roselle</name>
    <dbReference type="NCBI Taxonomy" id="183260"/>
    <lineage>
        <taxon>Eukaryota</taxon>
        <taxon>Viridiplantae</taxon>
        <taxon>Streptophyta</taxon>
        <taxon>Embryophyta</taxon>
        <taxon>Tracheophyta</taxon>
        <taxon>Spermatophyta</taxon>
        <taxon>Magnoliopsida</taxon>
        <taxon>eudicotyledons</taxon>
        <taxon>Gunneridae</taxon>
        <taxon>Pentapetalae</taxon>
        <taxon>rosids</taxon>
        <taxon>malvids</taxon>
        <taxon>Malvales</taxon>
        <taxon>Malvaceae</taxon>
        <taxon>Malvoideae</taxon>
        <taxon>Hibiscus</taxon>
    </lineage>
</organism>
<sequence>MKDLGKRSIETTQSKIVPLKEGSNPTAIPHVPKVGSGNHTNVMVIKEGDVGNVGRTLSTRGSSSSFRNFGGEKAKIRLKVRKQSAYRAPPRLVLTEWMQSLHLHNTVLTNHGLSKEEAGSKDPGGSGVAPEGMLSDKGCNVIQNGEVPLSSSTTSTAKENKVHVVTGVVPTTF</sequence>
<feature type="region of interest" description="Disordered" evidence="1">
    <location>
        <begin position="113"/>
        <end position="134"/>
    </location>
</feature>
<evidence type="ECO:0000313" key="3">
    <source>
        <dbReference type="Proteomes" id="UP001472677"/>
    </source>
</evidence>
<gene>
    <name evidence="2" type="ORF">V6N12_059176</name>
</gene>
<name>A0ABR2EUD2_9ROSI</name>
<comment type="caution">
    <text evidence="2">The sequence shown here is derived from an EMBL/GenBank/DDBJ whole genome shotgun (WGS) entry which is preliminary data.</text>
</comment>
<dbReference type="Proteomes" id="UP001472677">
    <property type="component" value="Unassembled WGS sequence"/>
</dbReference>
<keyword evidence="3" id="KW-1185">Reference proteome</keyword>
<dbReference type="EMBL" id="JBBPBM010000010">
    <property type="protein sequence ID" value="KAK8565619.1"/>
    <property type="molecule type" value="Genomic_DNA"/>
</dbReference>
<reference evidence="2 3" key="1">
    <citation type="journal article" date="2024" name="G3 (Bethesda)">
        <title>Genome assembly of Hibiscus sabdariffa L. provides insights into metabolisms of medicinal natural products.</title>
        <authorList>
            <person name="Kim T."/>
        </authorList>
    </citation>
    <scope>NUCLEOTIDE SEQUENCE [LARGE SCALE GENOMIC DNA]</scope>
    <source>
        <strain evidence="2">TK-2024</strain>
        <tissue evidence="2">Old leaves</tissue>
    </source>
</reference>
<proteinExistence type="predicted"/>
<accession>A0ABR2EUD2</accession>